<evidence type="ECO:0000256" key="9">
    <source>
        <dbReference type="ARBA" id="ARBA00023136"/>
    </source>
</evidence>
<dbReference type="GO" id="GO:0033214">
    <property type="term" value="P:siderophore-iron import into cell"/>
    <property type="evidence" value="ECO:0007669"/>
    <property type="project" value="TreeGrafter"/>
</dbReference>
<dbReference type="SUPFAM" id="SSF81345">
    <property type="entry name" value="ABC transporter involved in vitamin B12 uptake, BtuC"/>
    <property type="match status" value="1"/>
</dbReference>
<accession>A0A7X2MZV3</accession>
<comment type="subcellular location">
    <subcellularLocation>
        <location evidence="1">Cell membrane</location>
        <topology evidence="1">Multi-pass membrane protein</topology>
    </subcellularLocation>
</comment>
<dbReference type="GO" id="GO:0005886">
    <property type="term" value="C:plasma membrane"/>
    <property type="evidence" value="ECO:0007669"/>
    <property type="project" value="UniProtKB-SubCell"/>
</dbReference>
<evidence type="ECO:0000313" key="12">
    <source>
        <dbReference type="Proteomes" id="UP000460287"/>
    </source>
</evidence>
<dbReference type="CDD" id="cd06550">
    <property type="entry name" value="TM_ABC_iron-siderophores_like"/>
    <property type="match status" value="1"/>
</dbReference>
<evidence type="ECO:0000256" key="5">
    <source>
        <dbReference type="ARBA" id="ARBA00022496"/>
    </source>
</evidence>
<keyword evidence="12" id="KW-1185">Reference proteome</keyword>
<dbReference type="EMBL" id="VULX01000024">
    <property type="protein sequence ID" value="MSR92166.1"/>
    <property type="molecule type" value="Genomic_DNA"/>
</dbReference>
<comment type="caution">
    <text evidence="11">The sequence shown here is derived from an EMBL/GenBank/DDBJ whole genome shotgun (WGS) entry which is preliminary data.</text>
</comment>
<evidence type="ECO:0000256" key="7">
    <source>
        <dbReference type="ARBA" id="ARBA00022989"/>
    </source>
</evidence>
<evidence type="ECO:0000256" key="6">
    <source>
        <dbReference type="ARBA" id="ARBA00022692"/>
    </source>
</evidence>
<dbReference type="InterPro" id="IPR000522">
    <property type="entry name" value="ABC_transptr_permease_BtuC"/>
</dbReference>
<dbReference type="GO" id="GO:0022857">
    <property type="term" value="F:transmembrane transporter activity"/>
    <property type="evidence" value="ECO:0007669"/>
    <property type="project" value="InterPro"/>
</dbReference>
<dbReference type="Pfam" id="PF01032">
    <property type="entry name" value="FecCD"/>
    <property type="match status" value="1"/>
</dbReference>
<feature type="transmembrane region" description="Helical" evidence="10">
    <location>
        <begin position="50"/>
        <end position="69"/>
    </location>
</feature>
<evidence type="ECO:0000256" key="8">
    <source>
        <dbReference type="ARBA" id="ARBA00023004"/>
    </source>
</evidence>
<evidence type="ECO:0000256" key="2">
    <source>
        <dbReference type="ARBA" id="ARBA00007935"/>
    </source>
</evidence>
<keyword evidence="8" id="KW-0408">Iron</keyword>
<feature type="transmembrane region" description="Helical" evidence="10">
    <location>
        <begin position="137"/>
        <end position="159"/>
    </location>
</feature>
<keyword evidence="5" id="KW-0410">Iron transport</keyword>
<comment type="similarity">
    <text evidence="2">Belongs to the binding-protein-dependent transport system permease family. FecCD subfamily.</text>
</comment>
<keyword evidence="9 10" id="KW-0472">Membrane</keyword>
<name>A0A7X2MZV3_9CLOT</name>
<dbReference type="AlphaFoldDB" id="A0A7X2MZV3"/>
<keyword evidence="5" id="KW-0406">Ion transport</keyword>
<feature type="transmembrane region" description="Helical" evidence="10">
    <location>
        <begin position="185"/>
        <end position="206"/>
    </location>
</feature>
<dbReference type="RefSeq" id="WP_154532062.1">
    <property type="nucleotide sequence ID" value="NZ_JAQXTV010000253.1"/>
</dbReference>
<keyword evidence="4" id="KW-1003">Cell membrane</keyword>
<dbReference type="InterPro" id="IPR037294">
    <property type="entry name" value="ABC_BtuC-like"/>
</dbReference>
<keyword evidence="3" id="KW-0813">Transport</keyword>
<feature type="transmembrane region" description="Helical" evidence="10">
    <location>
        <begin position="226"/>
        <end position="256"/>
    </location>
</feature>
<dbReference type="PANTHER" id="PTHR30472:SF27">
    <property type="entry name" value="PETROBACTIN IMPORT SYSTEM PERMEASE PROTEIN YCLN"/>
    <property type="match status" value="1"/>
</dbReference>
<proteinExistence type="inferred from homology"/>
<reference evidence="11 12" key="1">
    <citation type="submission" date="2019-08" db="EMBL/GenBank/DDBJ databases">
        <title>In-depth cultivation of the pig gut microbiome towards novel bacterial diversity and tailored functional studies.</title>
        <authorList>
            <person name="Wylensek D."/>
            <person name="Hitch T.C.A."/>
            <person name="Clavel T."/>
        </authorList>
    </citation>
    <scope>NUCLEOTIDE SEQUENCE [LARGE SCALE GENOMIC DNA]</scope>
    <source>
        <strain evidence="11 12">WCA-383-APC-5B</strain>
    </source>
</reference>
<gene>
    <name evidence="11" type="ORF">FYJ33_12365</name>
</gene>
<feature type="transmembrane region" description="Helical" evidence="10">
    <location>
        <begin position="6"/>
        <end position="29"/>
    </location>
</feature>
<protein>
    <submittedName>
        <fullName evidence="11">ABC transporter permease</fullName>
    </submittedName>
</protein>
<evidence type="ECO:0000256" key="10">
    <source>
        <dbReference type="SAM" id="Phobius"/>
    </source>
</evidence>
<dbReference type="Proteomes" id="UP000460287">
    <property type="component" value="Unassembled WGS sequence"/>
</dbReference>
<dbReference type="PANTHER" id="PTHR30472">
    <property type="entry name" value="FERRIC ENTEROBACTIN TRANSPORT SYSTEM PERMEASE PROTEIN"/>
    <property type="match status" value="1"/>
</dbReference>
<evidence type="ECO:0000256" key="4">
    <source>
        <dbReference type="ARBA" id="ARBA00022475"/>
    </source>
</evidence>
<feature type="transmembrane region" description="Helical" evidence="10">
    <location>
        <begin position="295"/>
        <end position="314"/>
    </location>
</feature>
<evidence type="ECO:0000313" key="11">
    <source>
        <dbReference type="EMBL" id="MSR92166.1"/>
    </source>
</evidence>
<dbReference type="FunFam" id="1.10.3470.10:FF:000004">
    <property type="entry name" value="Iron compound ABC transporter, permease"/>
    <property type="match status" value="1"/>
</dbReference>
<organism evidence="11 12">
    <name type="scientific">Inconstantimicrobium porci</name>
    <dbReference type="NCBI Taxonomy" id="2652291"/>
    <lineage>
        <taxon>Bacteria</taxon>
        <taxon>Bacillati</taxon>
        <taxon>Bacillota</taxon>
        <taxon>Clostridia</taxon>
        <taxon>Eubacteriales</taxon>
        <taxon>Clostridiaceae</taxon>
        <taxon>Inconstantimicrobium</taxon>
    </lineage>
</organism>
<evidence type="ECO:0000256" key="3">
    <source>
        <dbReference type="ARBA" id="ARBA00022448"/>
    </source>
</evidence>
<dbReference type="Gene3D" id="1.10.3470.10">
    <property type="entry name" value="ABC transporter involved in vitamin B12 uptake, BtuC"/>
    <property type="match status" value="1"/>
</dbReference>
<keyword evidence="6 10" id="KW-0812">Transmembrane</keyword>
<evidence type="ECO:0000256" key="1">
    <source>
        <dbReference type="ARBA" id="ARBA00004651"/>
    </source>
</evidence>
<sequence>MKKKKINLLLIIIFIMLSISSLFIGVKGISIKDVFSLHNNESTIIMISRLPRLLSIIITGAGMSVSGIIMQQISRNKFVSPTTAGTVEFTKLGIAVAIIMFSGAGLFTKMSIAFLFSLFGTFVFIKVIGRIKFKDAVFIPLVGMMIGGIIDSITTFLTYRNDLIQNVSSWMQGDFSLIMKGRYELLYIGIPVFVIAFIYANKFTIVGMGEDFATNLGLNHRQVMNIGLVIVSLMISVVVITIGSIPFLGLIVPNIVSIYNGDNLRANLWYTIIAGPIFLLICDIAGRLIIYPYEIPIGTTAGTIGSAVFLYLILRRRKNEK</sequence>
<feature type="transmembrane region" description="Helical" evidence="10">
    <location>
        <begin position="268"/>
        <end position="289"/>
    </location>
</feature>
<keyword evidence="7 10" id="KW-1133">Transmembrane helix</keyword>
<feature type="transmembrane region" description="Helical" evidence="10">
    <location>
        <begin position="89"/>
        <end position="107"/>
    </location>
</feature>